<comment type="caution">
    <text evidence="10">The sequence shown here is derived from an EMBL/GenBank/DDBJ whole genome shotgun (WGS) entry which is preliminary data.</text>
</comment>
<protein>
    <submittedName>
        <fullName evidence="10">DNA-binding response regulator</fullName>
    </submittedName>
</protein>
<reference evidence="10" key="2">
    <citation type="submission" date="2020-09" db="EMBL/GenBank/DDBJ databases">
        <authorList>
            <person name="Sun Q."/>
            <person name="Kim S."/>
        </authorList>
    </citation>
    <scope>NUCLEOTIDE SEQUENCE</scope>
    <source>
        <strain evidence="10">KCTC 12711</strain>
    </source>
</reference>
<dbReference type="CDD" id="cd00383">
    <property type="entry name" value="trans_reg_C"/>
    <property type="match status" value="1"/>
</dbReference>
<dbReference type="InterPro" id="IPR016032">
    <property type="entry name" value="Sig_transdc_resp-reg_C-effctor"/>
</dbReference>
<feature type="modified residue" description="4-aspartylphosphate" evidence="6">
    <location>
        <position position="51"/>
    </location>
</feature>
<dbReference type="GO" id="GO:0006355">
    <property type="term" value="P:regulation of DNA-templated transcription"/>
    <property type="evidence" value="ECO:0007669"/>
    <property type="project" value="InterPro"/>
</dbReference>
<accession>A0A918S0C6</accession>
<dbReference type="SUPFAM" id="SSF46894">
    <property type="entry name" value="C-terminal effector domain of the bipartite response regulators"/>
    <property type="match status" value="1"/>
</dbReference>
<keyword evidence="2" id="KW-0902">Two-component regulatory system</keyword>
<reference evidence="10" key="1">
    <citation type="journal article" date="2014" name="Int. J. Syst. Evol. Microbiol.">
        <title>Complete genome sequence of Corynebacterium casei LMG S-19264T (=DSM 44701T), isolated from a smear-ripened cheese.</title>
        <authorList>
            <consortium name="US DOE Joint Genome Institute (JGI-PGF)"/>
            <person name="Walter F."/>
            <person name="Albersmeier A."/>
            <person name="Kalinowski J."/>
            <person name="Ruckert C."/>
        </authorList>
    </citation>
    <scope>NUCLEOTIDE SEQUENCE</scope>
    <source>
        <strain evidence="10">KCTC 12711</strain>
    </source>
</reference>
<keyword evidence="4 7" id="KW-0238">DNA-binding</keyword>
<dbReference type="Gene3D" id="3.40.50.2300">
    <property type="match status" value="1"/>
</dbReference>
<dbReference type="SMART" id="SM00862">
    <property type="entry name" value="Trans_reg_C"/>
    <property type="match status" value="1"/>
</dbReference>
<dbReference type="PANTHER" id="PTHR48111">
    <property type="entry name" value="REGULATOR OF RPOS"/>
    <property type="match status" value="1"/>
</dbReference>
<organism evidence="10 11">
    <name type="scientific">Arenicella chitinivorans</name>
    <dbReference type="NCBI Taxonomy" id="1329800"/>
    <lineage>
        <taxon>Bacteria</taxon>
        <taxon>Pseudomonadati</taxon>
        <taxon>Pseudomonadota</taxon>
        <taxon>Gammaproteobacteria</taxon>
        <taxon>Arenicellales</taxon>
        <taxon>Arenicellaceae</taxon>
        <taxon>Arenicella</taxon>
    </lineage>
</organism>
<evidence type="ECO:0000256" key="7">
    <source>
        <dbReference type="PROSITE-ProRule" id="PRU01091"/>
    </source>
</evidence>
<evidence type="ECO:0000256" key="5">
    <source>
        <dbReference type="ARBA" id="ARBA00023163"/>
    </source>
</evidence>
<dbReference type="Pfam" id="PF00486">
    <property type="entry name" value="Trans_reg_C"/>
    <property type="match status" value="1"/>
</dbReference>
<evidence type="ECO:0000256" key="1">
    <source>
        <dbReference type="ARBA" id="ARBA00022553"/>
    </source>
</evidence>
<dbReference type="InterPro" id="IPR039420">
    <property type="entry name" value="WalR-like"/>
</dbReference>
<dbReference type="SMART" id="SM00448">
    <property type="entry name" value="REC"/>
    <property type="match status" value="1"/>
</dbReference>
<evidence type="ECO:0000256" key="2">
    <source>
        <dbReference type="ARBA" id="ARBA00023012"/>
    </source>
</evidence>
<evidence type="ECO:0000256" key="3">
    <source>
        <dbReference type="ARBA" id="ARBA00023015"/>
    </source>
</evidence>
<feature type="domain" description="Response regulatory" evidence="8">
    <location>
        <begin position="2"/>
        <end position="116"/>
    </location>
</feature>
<evidence type="ECO:0000259" key="9">
    <source>
        <dbReference type="PROSITE" id="PS51755"/>
    </source>
</evidence>
<dbReference type="SUPFAM" id="SSF52172">
    <property type="entry name" value="CheY-like"/>
    <property type="match status" value="1"/>
</dbReference>
<feature type="domain" description="OmpR/PhoB-type" evidence="9">
    <location>
        <begin position="124"/>
        <end position="222"/>
    </location>
</feature>
<dbReference type="InterPro" id="IPR036388">
    <property type="entry name" value="WH-like_DNA-bd_sf"/>
</dbReference>
<dbReference type="GO" id="GO:0000156">
    <property type="term" value="F:phosphorelay response regulator activity"/>
    <property type="evidence" value="ECO:0007669"/>
    <property type="project" value="TreeGrafter"/>
</dbReference>
<dbReference type="GO" id="GO:0032993">
    <property type="term" value="C:protein-DNA complex"/>
    <property type="evidence" value="ECO:0007669"/>
    <property type="project" value="TreeGrafter"/>
</dbReference>
<dbReference type="EMBL" id="BMXA01000005">
    <property type="protein sequence ID" value="GHA15647.1"/>
    <property type="molecule type" value="Genomic_DNA"/>
</dbReference>
<evidence type="ECO:0000256" key="4">
    <source>
        <dbReference type="ARBA" id="ARBA00023125"/>
    </source>
</evidence>
<dbReference type="PROSITE" id="PS50110">
    <property type="entry name" value="RESPONSE_REGULATORY"/>
    <property type="match status" value="1"/>
</dbReference>
<dbReference type="GO" id="GO:0005829">
    <property type="term" value="C:cytosol"/>
    <property type="evidence" value="ECO:0007669"/>
    <property type="project" value="TreeGrafter"/>
</dbReference>
<sequence length="227" mass="26407">MRILIVEDELKLQEQLADRLRALDYVVDVANDGEEGLYYGREYPVDLAIIDLGLPKLDGVQLIKTLRQEGYAYPILILTARNRWQEKVEGLEAGGDDYLTKPFHPEEMAARIKVLLRRSVGMADNSIVCGPIKIDTSAKQVFLYDEPLSLTAYEYRLLSYLMMHTGKVLSKRQLVDHIYEEDDDRDSNTIEVFMRRLRKKLDPEQTLEPIETQRGRGYRFRIPRDEK</sequence>
<dbReference type="FunFam" id="3.40.50.2300:FF:000002">
    <property type="entry name" value="DNA-binding response regulator PhoP"/>
    <property type="match status" value="1"/>
</dbReference>
<evidence type="ECO:0000259" key="8">
    <source>
        <dbReference type="PROSITE" id="PS50110"/>
    </source>
</evidence>
<dbReference type="Pfam" id="PF00072">
    <property type="entry name" value="Response_reg"/>
    <property type="match status" value="1"/>
</dbReference>
<dbReference type="FunFam" id="1.10.10.10:FF:000005">
    <property type="entry name" value="Two-component system response regulator"/>
    <property type="match status" value="1"/>
</dbReference>
<dbReference type="Proteomes" id="UP000614811">
    <property type="component" value="Unassembled WGS sequence"/>
</dbReference>
<keyword evidence="5" id="KW-0804">Transcription</keyword>
<dbReference type="Gene3D" id="1.10.10.10">
    <property type="entry name" value="Winged helix-like DNA-binding domain superfamily/Winged helix DNA-binding domain"/>
    <property type="match status" value="1"/>
</dbReference>
<dbReference type="InterPro" id="IPR011006">
    <property type="entry name" value="CheY-like_superfamily"/>
</dbReference>
<dbReference type="InterPro" id="IPR001789">
    <property type="entry name" value="Sig_transdc_resp-reg_receiver"/>
</dbReference>
<dbReference type="Gene3D" id="6.10.250.690">
    <property type="match status" value="1"/>
</dbReference>
<dbReference type="AlphaFoldDB" id="A0A918S0C6"/>
<dbReference type="InterPro" id="IPR001867">
    <property type="entry name" value="OmpR/PhoB-type_DNA-bd"/>
</dbReference>
<dbReference type="GO" id="GO:0000976">
    <property type="term" value="F:transcription cis-regulatory region binding"/>
    <property type="evidence" value="ECO:0007669"/>
    <property type="project" value="TreeGrafter"/>
</dbReference>
<dbReference type="PROSITE" id="PS51755">
    <property type="entry name" value="OMPR_PHOB"/>
    <property type="match status" value="1"/>
</dbReference>
<gene>
    <name evidence="10" type="primary">phoP</name>
    <name evidence="10" type="ORF">GCM10008090_26520</name>
</gene>
<evidence type="ECO:0000313" key="11">
    <source>
        <dbReference type="Proteomes" id="UP000614811"/>
    </source>
</evidence>
<keyword evidence="11" id="KW-1185">Reference proteome</keyword>
<dbReference type="RefSeq" id="WP_189402076.1">
    <property type="nucleotide sequence ID" value="NZ_BMXA01000005.1"/>
</dbReference>
<evidence type="ECO:0000313" key="10">
    <source>
        <dbReference type="EMBL" id="GHA15647.1"/>
    </source>
</evidence>
<evidence type="ECO:0000256" key="6">
    <source>
        <dbReference type="PROSITE-ProRule" id="PRU00169"/>
    </source>
</evidence>
<keyword evidence="1 6" id="KW-0597">Phosphoprotein</keyword>
<name>A0A918S0C6_9GAMM</name>
<keyword evidence="3" id="KW-0805">Transcription regulation</keyword>
<proteinExistence type="predicted"/>
<dbReference type="PANTHER" id="PTHR48111:SF71">
    <property type="entry name" value="TRANSCRIPTIONAL REGULATORY PROTEIN PHOP"/>
    <property type="match status" value="1"/>
</dbReference>
<feature type="DNA-binding region" description="OmpR/PhoB-type" evidence="7">
    <location>
        <begin position="124"/>
        <end position="222"/>
    </location>
</feature>
<dbReference type="CDD" id="cd19934">
    <property type="entry name" value="REC_OmpR_EcPhoP-like"/>
    <property type="match status" value="1"/>
</dbReference>